<sequence>MRTEYVDAEGENQDFSKVVVKGPRYNRKPYCREHGALNKVYVDEEKAFWQCQAITERGDGHLEIVDTCDAACKEIEAEDPIGFELDAEYPEPRIAPEITARTSKYRTGDDGEDEEQGDTR</sequence>
<comment type="caution">
    <text evidence="2">The sequence shown here is derived from an EMBL/GenBank/DDBJ whole genome shotgun (WGS) entry which is preliminary data.</text>
</comment>
<proteinExistence type="predicted"/>
<feature type="compositionally biased region" description="Acidic residues" evidence="1">
    <location>
        <begin position="110"/>
        <end position="120"/>
    </location>
</feature>
<accession>A0A8J8GK81</accession>
<organism evidence="2 3">
    <name type="scientific">Haloterrigena gelatinilytica</name>
    <dbReference type="NCBI Taxonomy" id="2741724"/>
    <lineage>
        <taxon>Archaea</taxon>
        <taxon>Methanobacteriati</taxon>
        <taxon>Methanobacteriota</taxon>
        <taxon>Stenosarchaea group</taxon>
        <taxon>Halobacteria</taxon>
        <taxon>Halobacteriales</taxon>
        <taxon>Natrialbaceae</taxon>
        <taxon>Haloterrigena</taxon>
    </lineage>
</organism>
<name>A0A8J8GK81_9EURY</name>
<evidence type="ECO:0000256" key="1">
    <source>
        <dbReference type="SAM" id="MobiDB-lite"/>
    </source>
</evidence>
<dbReference type="Proteomes" id="UP000728647">
    <property type="component" value="Unassembled WGS sequence"/>
</dbReference>
<gene>
    <name evidence="2" type="ORF">HT576_09100</name>
</gene>
<dbReference type="RefSeq" id="WP_174701840.1">
    <property type="nucleotide sequence ID" value="NZ_JABURA010000001.1"/>
</dbReference>
<dbReference type="AlphaFoldDB" id="A0A8J8GK81"/>
<evidence type="ECO:0000313" key="3">
    <source>
        <dbReference type="Proteomes" id="UP000728647"/>
    </source>
</evidence>
<feature type="region of interest" description="Disordered" evidence="1">
    <location>
        <begin position="83"/>
        <end position="120"/>
    </location>
</feature>
<reference evidence="2" key="1">
    <citation type="submission" date="2020-06" db="EMBL/GenBank/DDBJ databases">
        <title>Haloterrigena sp. nov., an extremely halophilic archaeon isolated from a saline sediment.</title>
        <authorList>
            <person name="Liu B.-B."/>
        </authorList>
    </citation>
    <scope>NUCLEOTIDE SEQUENCE</scope>
    <source>
        <strain evidence="2">SYSU A121-1</strain>
    </source>
</reference>
<evidence type="ECO:0000313" key="2">
    <source>
        <dbReference type="EMBL" id="NUB91176.1"/>
    </source>
</evidence>
<dbReference type="EMBL" id="JABURA010000001">
    <property type="protein sequence ID" value="NUB91176.1"/>
    <property type="molecule type" value="Genomic_DNA"/>
</dbReference>
<protein>
    <submittedName>
        <fullName evidence="2">Uncharacterized protein</fullName>
    </submittedName>
</protein>